<dbReference type="OMA" id="RIMICKL"/>
<protein>
    <recommendedName>
        <fullName evidence="2">Response regulatory domain-containing protein</fullName>
    </recommendedName>
</protein>
<dbReference type="InterPro" id="IPR001789">
    <property type="entry name" value="Sig_transdc_resp-reg_receiver"/>
</dbReference>
<evidence type="ECO:0000313" key="5">
    <source>
        <dbReference type="Proteomes" id="UP000008810"/>
    </source>
</evidence>
<dbReference type="SMART" id="SM00448">
    <property type="entry name" value="REC"/>
    <property type="match status" value="1"/>
</dbReference>
<dbReference type="Pfam" id="PF00072">
    <property type="entry name" value="Response_reg"/>
    <property type="match status" value="1"/>
</dbReference>
<dbReference type="CDD" id="cd17546">
    <property type="entry name" value="REC_hyHK_CKI1_RcsC-like"/>
    <property type="match status" value="1"/>
</dbReference>
<evidence type="ECO:0000256" key="1">
    <source>
        <dbReference type="PROSITE-ProRule" id="PRU00169"/>
    </source>
</evidence>
<dbReference type="KEGG" id="bdi:100821996"/>
<dbReference type="PANTHER" id="PTHR43228">
    <property type="entry name" value="TWO-COMPONENT RESPONSE REGULATOR"/>
    <property type="match status" value="1"/>
</dbReference>
<dbReference type="InterPro" id="IPR052048">
    <property type="entry name" value="ST_Response_Regulator"/>
</dbReference>
<dbReference type="AlphaFoldDB" id="I1IWD3"/>
<dbReference type="GeneID" id="100821996"/>
<keyword evidence="1" id="KW-0597">Phosphoprotein</keyword>
<evidence type="ECO:0000313" key="4">
    <source>
        <dbReference type="EnsemblPlants" id="KQJ81905"/>
    </source>
</evidence>
<dbReference type="GO" id="GO:0000160">
    <property type="term" value="P:phosphorelay signal transduction system"/>
    <property type="evidence" value="ECO:0007669"/>
    <property type="project" value="InterPro"/>
</dbReference>
<keyword evidence="5" id="KW-1185">Reference proteome</keyword>
<dbReference type="eggNOG" id="KOG0519">
    <property type="taxonomic scope" value="Eukaryota"/>
</dbReference>
<dbReference type="InterPro" id="IPR011006">
    <property type="entry name" value="CheY-like_superfamily"/>
</dbReference>
<organism evidence="3">
    <name type="scientific">Brachypodium distachyon</name>
    <name type="common">Purple false brome</name>
    <name type="synonym">Trachynia distachya</name>
    <dbReference type="NCBI Taxonomy" id="15368"/>
    <lineage>
        <taxon>Eukaryota</taxon>
        <taxon>Viridiplantae</taxon>
        <taxon>Streptophyta</taxon>
        <taxon>Embryophyta</taxon>
        <taxon>Tracheophyta</taxon>
        <taxon>Spermatophyta</taxon>
        <taxon>Magnoliopsida</taxon>
        <taxon>Liliopsida</taxon>
        <taxon>Poales</taxon>
        <taxon>Poaceae</taxon>
        <taxon>BOP clade</taxon>
        <taxon>Pooideae</taxon>
        <taxon>Stipodae</taxon>
        <taxon>Brachypodieae</taxon>
        <taxon>Brachypodium</taxon>
    </lineage>
</organism>
<dbReference type="STRING" id="15368.I1IWD3"/>
<gene>
    <name evidence="4" type="primary">LOC100821996</name>
    <name evidence="3" type="ORF">BRADI_5g03720v3</name>
</gene>
<accession>I1IWD3</accession>
<reference evidence="3" key="2">
    <citation type="submission" date="2017-06" db="EMBL/GenBank/DDBJ databases">
        <title>WGS assembly of Brachypodium distachyon.</title>
        <authorList>
            <consortium name="The International Brachypodium Initiative"/>
            <person name="Lucas S."/>
            <person name="Harmon-Smith M."/>
            <person name="Lail K."/>
            <person name="Tice H."/>
            <person name="Grimwood J."/>
            <person name="Bruce D."/>
            <person name="Barry K."/>
            <person name="Shu S."/>
            <person name="Lindquist E."/>
            <person name="Wang M."/>
            <person name="Pitluck S."/>
            <person name="Vogel J.P."/>
            <person name="Garvin D.F."/>
            <person name="Mockler T.C."/>
            <person name="Schmutz J."/>
            <person name="Rokhsar D."/>
            <person name="Bevan M.W."/>
        </authorList>
    </citation>
    <scope>NUCLEOTIDE SEQUENCE</scope>
    <source>
        <strain evidence="3">Bd21</strain>
    </source>
</reference>
<dbReference type="FunCoup" id="I1IWD3">
    <property type="interactions" value="14"/>
</dbReference>
<dbReference type="HOGENOM" id="CLU_000445_69_12_1"/>
<dbReference type="OrthoDB" id="21225at2759"/>
<dbReference type="Gramene" id="KQJ81905">
    <property type="protein sequence ID" value="KQJ81905"/>
    <property type="gene ID" value="BRADI_5g03720v3"/>
</dbReference>
<feature type="modified residue" description="4-aspartylphosphate" evidence="1">
    <location>
        <position position="61"/>
    </location>
</feature>
<sequence>MDFKTQGSSLKVLVIEDSEFQSWFLLAKLRRFSCETTRAKNGREAVDLYLEGKKFDIILCDKEMPIMKGPEAIVKIRSMGSTEVKIVGMSADSNAPEEFMSAGADMFVPKPMDFEVLEAIIKEVINKKNNGVCS</sequence>
<dbReference type="Proteomes" id="UP000008810">
    <property type="component" value="Chromosome 5"/>
</dbReference>
<dbReference type="PANTHER" id="PTHR43228:SF24">
    <property type="entry name" value="TWO-COMPONENT RESPONSE REGULATOR ORR42"/>
    <property type="match status" value="1"/>
</dbReference>
<reference evidence="4" key="3">
    <citation type="submission" date="2018-08" db="UniProtKB">
        <authorList>
            <consortium name="EnsemblPlants"/>
        </authorList>
    </citation>
    <scope>IDENTIFICATION</scope>
    <source>
        <strain evidence="4">cv. Bd21</strain>
    </source>
</reference>
<dbReference type="EMBL" id="CM000884">
    <property type="protein sequence ID" value="KQJ81905.1"/>
    <property type="molecule type" value="Genomic_DNA"/>
</dbReference>
<dbReference type="Gene3D" id="3.40.50.2300">
    <property type="match status" value="1"/>
</dbReference>
<dbReference type="SUPFAM" id="SSF52172">
    <property type="entry name" value="CheY-like"/>
    <property type="match status" value="1"/>
</dbReference>
<evidence type="ECO:0000313" key="3">
    <source>
        <dbReference type="EMBL" id="KQJ81905.1"/>
    </source>
</evidence>
<dbReference type="EnsemblPlants" id="KQJ81905">
    <property type="protein sequence ID" value="KQJ81905"/>
    <property type="gene ID" value="BRADI_5g03720v3"/>
</dbReference>
<proteinExistence type="predicted"/>
<reference evidence="3 4" key="1">
    <citation type="journal article" date="2010" name="Nature">
        <title>Genome sequencing and analysis of the model grass Brachypodium distachyon.</title>
        <authorList>
            <consortium name="International Brachypodium Initiative"/>
        </authorList>
    </citation>
    <scope>NUCLEOTIDE SEQUENCE [LARGE SCALE GENOMIC DNA]</scope>
    <source>
        <strain evidence="3 4">Bd21</strain>
    </source>
</reference>
<dbReference type="PROSITE" id="PS50110">
    <property type="entry name" value="RESPONSE_REGULATORY"/>
    <property type="match status" value="1"/>
</dbReference>
<dbReference type="RefSeq" id="XP_003581069.1">
    <property type="nucleotide sequence ID" value="XM_003581021.1"/>
</dbReference>
<feature type="domain" description="Response regulatory" evidence="2">
    <location>
        <begin position="11"/>
        <end position="125"/>
    </location>
</feature>
<evidence type="ECO:0000259" key="2">
    <source>
        <dbReference type="PROSITE" id="PS50110"/>
    </source>
</evidence>
<name>I1IWD3_BRADI</name>